<feature type="transmembrane region" description="Helical" evidence="6">
    <location>
        <begin position="150"/>
        <end position="175"/>
    </location>
</feature>
<dbReference type="OrthoDB" id="9800416at2"/>
<feature type="transmembrane region" description="Helical" evidence="6">
    <location>
        <begin position="117"/>
        <end position="138"/>
    </location>
</feature>
<dbReference type="Proteomes" id="UP000244496">
    <property type="component" value="Chromosome"/>
</dbReference>
<comment type="subcellular location">
    <subcellularLocation>
        <location evidence="1">Membrane</location>
        <topology evidence="1">Multi-pass membrane protein</topology>
    </subcellularLocation>
</comment>
<dbReference type="PANTHER" id="PTHR23502">
    <property type="entry name" value="MAJOR FACILITATOR SUPERFAMILY"/>
    <property type="match status" value="1"/>
</dbReference>
<reference evidence="8 9" key="1">
    <citation type="submission" date="2018-04" db="EMBL/GenBank/DDBJ databases">
        <title>Genome sequencing of Gemmobacter.</title>
        <authorList>
            <person name="Yi H."/>
            <person name="Baek M.-G."/>
        </authorList>
    </citation>
    <scope>NUCLEOTIDE SEQUENCE [LARGE SCALE GENOMIC DNA]</scope>
    <source>
        <strain evidence="8 9">HYN0069</strain>
    </source>
</reference>
<keyword evidence="2" id="KW-0813">Transport</keyword>
<keyword evidence="3 6" id="KW-0812">Transmembrane</keyword>
<evidence type="ECO:0000313" key="9">
    <source>
        <dbReference type="Proteomes" id="UP000244496"/>
    </source>
</evidence>
<name>A0A2S0UL05_9RHOB</name>
<keyword evidence="5 6" id="KW-0472">Membrane</keyword>
<feature type="transmembrane region" description="Helical" evidence="6">
    <location>
        <begin position="300"/>
        <end position="319"/>
    </location>
</feature>
<dbReference type="PROSITE" id="PS50850">
    <property type="entry name" value="MFS"/>
    <property type="match status" value="1"/>
</dbReference>
<feature type="transmembrane region" description="Helical" evidence="6">
    <location>
        <begin position="325"/>
        <end position="346"/>
    </location>
</feature>
<feature type="transmembrane region" description="Helical" evidence="6">
    <location>
        <begin position="229"/>
        <end position="248"/>
    </location>
</feature>
<dbReference type="PANTHER" id="PTHR23502:SF132">
    <property type="entry name" value="POLYAMINE TRANSPORTER 2-RELATED"/>
    <property type="match status" value="1"/>
</dbReference>
<proteinExistence type="predicted"/>
<dbReference type="AlphaFoldDB" id="A0A2S0UL05"/>
<dbReference type="InterPro" id="IPR020846">
    <property type="entry name" value="MFS_dom"/>
</dbReference>
<feature type="transmembrane region" description="Helical" evidence="6">
    <location>
        <begin position="20"/>
        <end position="40"/>
    </location>
</feature>
<feature type="transmembrane region" description="Helical" evidence="6">
    <location>
        <begin position="390"/>
        <end position="409"/>
    </location>
</feature>
<feature type="transmembrane region" description="Helical" evidence="6">
    <location>
        <begin position="358"/>
        <end position="384"/>
    </location>
</feature>
<keyword evidence="9" id="KW-1185">Reference proteome</keyword>
<dbReference type="RefSeq" id="WP_108435301.1">
    <property type="nucleotide sequence ID" value="NZ_CP028918.1"/>
</dbReference>
<sequence length="414" mass="44018">MSDTIHTTRPAPARPPVARLGQTEFIAMIAMLFATIAFSIDAMLPALPQIAAELTPDAPNAAQLILTSFVFGMGIGTLFAGPLSDTFGRKPVIMAGAVLYCVAAVAAYFAPTLETVLLARLVQGLGAAGPRVVSMALVRDLFKGREMARIMSFTMMVFMLVPAIAPFMGAGIIAVADWRTIFLAFLVFSLVSCLWIGLRQAETIHPEDRHPLKAAALWEAFKIVLSHRVVVISTAMQTLFLAGLFATLSATQPIFDVTFGRADEFPVWFALIALCSATAAFINARLVMRVGMRGMISRSLVAHAGFTAVMTAAWAFGVWPAGAAFWAHLLWSASVFFVTSLTMGNLNAMAMEPVGHQAGMASSVIGAVSTVLSVVLAVPVGLAFDGSPLPLMLGVLAFSVVNLALMRWLPKAGR</sequence>
<feature type="domain" description="Major facilitator superfamily (MFS) profile" evidence="7">
    <location>
        <begin position="25"/>
        <end position="414"/>
    </location>
</feature>
<dbReference type="GO" id="GO:0005886">
    <property type="term" value="C:plasma membrane"/>
    <property type="evidence" value="ECO:0007669"/>
    <property type="project" value="TreeGrafter"/>
</dbReference>
<keyword evidence="4 6" id="KW-1133">Transmembrane helix</keyword>
<feature type="transmembrane region" description="Helical" evidence="6">
    <location>
        <begin position="181"/>
        <end position="198"/>
    </location>
</feature>
<evidence type="ECO:0000256" key="3">
    <source>
        <dbReference type="ARBA" id="ARBA00022692"/>
    </source>
</evidence>
<dbReference type="InterPro" id="IPR011701">
    <property type="entry name" value="MFS"/>
</dbReference>
<evidence type="ECO:0000256" key="2">
    <source>
        <dbReference type="ARBA" id="ARBA00022448"/>
    </source>
</evidence>
<evidence type="ECO:0000256" key="1">
    <source>
        <dbReference type="ARBA" id="ARBA00004141"/>
    </source>
</evidence>
<feature type="transmembrane region" description="Helical" evidence="6">
    <location>
        <begin position="60"/>
        <end position="80"/>
    </location>
</feature>
<dbReference type="InterPro" id="IPR036259">
    <property type="entry name" value="MFS_trans_sf"/>
</dbReference>
<dbReference type="SUPFAM" id="SSF103473">
    <property type="entry name" value="MFS general substrate transporter"/>
    <property type="match status" value="1"/>
</dbReference>
<protein>
    <submittedName>
        <fullName evidence="8">Multidrug MFS transporter</fullName>
    </submittedName>
</protein>
<dbReference type="EMBL" id="CP028918">
    <property type="protein sequence ID" value="AWB48482.1"/>
    <property type="molecule type" value="Genomic_DNA"/>
</dbReference>
<evidence type="ECO:0000256" key="4">
    <source>
        <dbReference type="ARBA" id="ARBA00022989"/>
    </source>
</evidence>
<gene>
    <name evidence="8" type="ORF">HYN69_08125</name>
</gene>
<evidence type="ECO:0000256" key="6">
    <source>
        <dbReference type="SAM" id="Phobius"/>
    </source>
</evidence>
<dbReference type="GO" id="GO:0022857">
    <property type="term" value="F:transmembrane transporter activity"/>
    <property type="evidence" value="ECO:0007669"/>
    <property type="project" value="InterPro"/>
</dbReference>
<feature type="transmembrane region" description="Helical" evidence="6">
    <location>
        <begin position="268"/>
        <end position="288"/>
    </location>
</feature>
<feature type="transmembrane region" description="Helical" evidence="6">
    <location>
        <begin position="92"/>
        <end position="111"/>
    </location>
</feature>
<dbReference type="CDD" id="cd17320">
    <property type="entry name" value="MFS_MdfA_MDR_like"/>
    <property type="match status" value="1"/>
</dbReference>
<evidence type="ECO:0000259" key="7">
    <source>
        <dbReference type="PROSITE" id="PS50850"/>
    </source>
</evidence>
<evidence type="ECO:0000256" key="5">
    <source>
        <dbReference type="ARBA" id="ARBA00023136"/>
    </source>
</evidence>
<organism evidence="8 9">
    <name type="scientific">Paragemmobacter aquarius</name>
    <dbReference type="NCBI Taxonomy" id="2169400"/>
    <lineage>
        <taxon>Bacteria</taxon>
        <taxon>Pseudomonadati</taxon>
        <taxon>Pseudomonadota</taxon>
        <taxon>Alphaproteobacteria</taxon>
        <taxon>Rhodobacterales</taxon>
        <taxon>Paracoccaceae</taxon>
        <taxon>Paragemmobacter</taxon>
    </lineage>
</organism>
<evidence type="ECO:0000313" key="8">
    <source>
        <dbReference type="EMBL" id="AWB48482.1"/>
    </source>
</evidence>
<dbReference type="KEGG" id="geh:HYN69_08125"/>
<dbReference type="Gene3D" id="1.20.1720.10">
    <property type="entry name" value="Multidrug resistance protein D"/>
    <property type="match status" value="1"/>
</dbReference>
<dbReference type="Pfam" id="PF07690">
    <property type="entry name" value="MFS_1"/>
    <property type="match status" value="1"/>
</dbReference>
<accession>A0A2S0UL05</accession>